<dbReference type="AlphaFoldDB" id="A0A4R2BTE7"/>
<comment type="caution">
    <text evidence="1">The sequence shown here is derived from an EMBL/GenBank/DDBJ whole genome shotgun (WGS) entry which is preliminary data.</text>
</comment>
<gene>
    <name evidence="1" type="ORF">EV184_1081</name>
</gene>
<dbReference type="EMBL" id="SLVU01000008">
    <property type="protein sequence ID" value="TCN30135.1"/>
    <property type="molecule type" value="Genomic_DNA"/>
</dbReference>
<evidence type="ECO:0000313" key="2">
    <source>
        <dbReference type="Proteomes" id="UP000295043"/>
    </source>
</evidence>
<dbReference type="RefSeq" id="WP_132075483.1">
    <property type="nucleotide sequence ID" value="NZ_SLVU01000008.1"/>
</dbReference>
<accession>A0A4R2BTE7</accession>
<name>A0A4R2BTE7_9HYPH</name>
<dbReference type="Proteomes" id="UP000295043">
    <property type="component" value="Unassembled WGS sequence"/>
</dbReference>
<protein>
    <submittedName>
        <fullName evidence="1">Uncharacterized protein</fullName>
    </submittedName>
</protein>
<proteinExistence type="predicted"/>
<sequence length="107" mass="11792">MTAALFTNTELLACEGLGLAPILMTKDETLNLKAAVHVSGRSEKTIRNWCKEFGIGSQACPGGPLEISAPALEMVRRGDIPALELLREGRRDHPRVRRYYDFLGLVP</sequence>
<reference evidence="1 2" key="1">
    <citation type="submission" date="2019-03" db="EMBL/GenBank/DDBJ databases">
        <title>Genomic Encyclopedia of Type Strains, Phase IV (KMG-V): Genome sequencing to study the core and pangenomes of soil and plant-associated prokaryotes.</title>
        <authorList>
            <person name="Whitman W."/>
        </authorList>
    </citation>
    <scope>NUCLEOTIDE SEQUENCE [LARGE SCALE GENOMIC DNA]</scope>
    <source>
        <strain evidence="1 2">23C40</strain>
    </source>
</reference>
<organism evidence="1 2">
    <name type="scientific">Sinorhizobium americanum</name>
    <dbReference type="NCBI Taxonomy" id="194963"/>
    <lineage>
        <taxon>Bacteria</taxon>
        <taxon>Pseudomonadati</taxon>
        <taxon>Pseudomonadota</taxon>
        <taxon>Alphaproteobacteria</taxon>
        <taxon>Hyphomicrobiales</taxon>
        <taxon>Rhizobiaceae</taxon>
        <taxon>Sinorhizobium/Ensifer group</taxon>
        <taxon>Sinorhizobium</taxon>
    </lineage>
</organism>
<evidence type="ECO:0000313" key="1">
    <source>
        <dbReference type="EMBL" id="TCN30135.1"/>
    </source>
</evidence>